<reference evidence="1 2" key="1">
    <citation type="submission" date="2017-02" db="EMBL/GenBank/DDBJ databases">
        <authorList>
            <person name="Peterson S.W."/>
        </authorList>
    </citation>
    <scope>NUCLEOTIDE SEQUENCE [LARGE SCALE GENOMIC DNA]</scope>
    <source>
        <strain evidence="1 2">ATCC 43854</strain>
    </source>
</reference>
<protein>
    <submittedName>
        <fullName evidence="1">Uncharacterized protein</fullName>
    </submittedName>
</protein>
<sequence length="79" mass="9106">MPFSHLYENTAFLVMTNNSEEVLPVLHGTLFETHWRTRKEEQGKTLVNWFISVPAKWIVPVGGWRSSCTRLAAFTIDGR</sequence>
<gene>
    <name evidence="1" type="ORF">SAMN02745108_01303</name>
</gene>
<accession>A0A1T4MM49</accession>
<proteinExistence type="predicted"/>
<evidence type="ECO:0000313" key="1">
    <source>
        <dbReference type="EMBL" id="SJZ68072.1"/>
    </source>
</evidence>
<organism evidence="1 2">
    <name type="scientific">Fibrobacter intestinalis</name>
    <dbReference type="NCBI Taxonomy" id="28122"/>
    <lineage>
        <taxon>Bacteria</taxon>
        <taxon>Pseudomonadati</taxon>
        <taxon>Fibrobacterota</taxon>
        <taxon>Fibrobacteria</taxon>
        <taxon>Fibrobacterales</taxon>
        <taxon>Fibrobacteraceae</taxon>
        <taxon>Fibrobacter</taxon>
    </lineage>
</organism>
<dbReference type="STRING" id="28122.SAMN02745108_01303"/>
<dbReference type="EMBL" id="FUWU01000019">
    <property type="protein sequence ID" value="SJZ68072.1"/>
    <property type="molecule type" value="Genomic_DNA"/>
</dbReference>
<dbReference type="Proteomes" id="UP000190449">
    <property type="component" value="Unassembled WGS sequence"/>
</dbReference>
<dbReference type="AlphaFoldDB" id="A0A1T4MM49"/>
<evidence type="ECO:0000313" key="2">
    <source>
        <dbReference type="Proteomes" id="UP000190449"/>
    </source>
</evidence>
<name>A0A1T4MM49_9BACT</name>